<dbReference type="PANTHER" id="PTHR14947:SF24">
    <property type="entry name" value="ZINC FINGER PROTEIN 781-RELATED"/>
    <property type="match status" value="1"/>
</dbReference>
<sequence length="366" mass="42107">NGSKYRSLSHCLTHSTILESKLSKALLKSRCSTILSFNMVSITFPTTETTWACDHLSFCLSSVLDENSWLGYQMFVHKRCCGLIIFGLSGVSMDTFLTSLRMRTTEQNLTLLGRNVDAEECQKGRNLLPASYPEEGRCQRQIPLTTLDTFSLTPTTFPPTGQTSGREYVIRIINAYTCICLERRSESDIRGLTRERNRSHVLNVENVLGNIQLLSFIRIHTQERNHSHVLNVENVLSLNQNLLFIREPTQKRNRSHVLNVENVLSPKYILFIIREPTQERNRSHVLNVENVLSPKRILFVIREPTQERNCSHVLNVENVLGNIQLLSFIRIHTQERNRSHVLNVENVLGNIQLFLSVIRELTQERN</sequence>
<organism evidence="1 2">
    <name type="scientific">Pelobates cultripes</name>
    <name type="common">Western spadefoot toad</name>
    <dbReference type="NCBI Taxonomy" id="61616"/>
    <lineage>
        <taxon>Eukaryota</taxon>
        <taxon>Metazoa</taxon>
        <taxon>Chordata</taxon>
        <taxon>Craniata</taxon>
        <taxon>Vertebrata</taxon>
        <taxon>Euteleostomi</taxon>
        <taxon>Amphibia</taxon>
        <taxon>Batrachia</taxon>
        <taxon>Anura</taxon>
        <taxon>Pelobatoidea</taxon>
        <taxon>Pelobatidae</taxon>
        <taxon>Pelobates</taxon>
    </lineage>
</organism>
<evidence type="ECO:0000313" key="1">
    <source>
        <dbReference type="EMBL" id="CAH2330592.1"/>
    </source>
</evidence>
<accession>A0AAD1WV66</accession>
<protein>
    <submittedName>
        <fullName evidence="1">Uncharacterized protein</fullName>
    </submittedName>
</protein>
<keyword evidence="2" id="KW-1185">Reference proteome</keyword>
<feature type="non-terminal residue" evidence="1">
    <location>
        <position position="1"/>
    </location>
</feature>
<dbReference type="AlphaFoldDB" id="A0AAD1WV66"/>
<dbReference type="InterPro" id="IPR039938">
    <property type="entry name" value="Sp4-like"/>
</dbReference>
<comment type="caution">
    <text evidence="1">The sequence shown here is derived from an EMBL/GenBank/DDBJ whole genome shotgun (WGS) entry which is preliminary data.</text>
</comment>
<gene>
    <name evidence="1" type="ORF">PECUL_23A013213</name>
</gene>
<feature type="non-terminal residue" evidence="1">
    <location>
        <position position="366"/>
    </location>
</feature>
<dbReference type="PANTHER" id="PTHR14947">
    <property type="entry name" value="ZINC FINGER PROTEIN"/>
    <property type="match status" value="1"/>
</dbReference>
<evidence type="ECO:0000313" key="2">
    <source>
        <dbReference type="Proteomes" id="UP001295444"/>
    </source>
</evidence>
<name>A0AAD1WV66_PELCU</name>
<dbReference type="EMBL" id="CAKOES020000793">
    <property type="protein sequence ID" value="CAH2330592.1"/>
    <property type="molecule type" value="Genomic_DNA"/>
</dbReference>
<dbReference type="Proteomes" id="UP001295444">
    <property type="component" value="Unassembled WGS sequence"/>
</dbReference>
<proteinExistence type="predicted"/>
<reference evidence="1" key="1">
    <citation type="submission" date="2022-03" db="EMBL/GenBank/DDBJ databases">
        <authorList>
            <person name="Alioto T."/>
            <person name="Alioto T."/>
            <person name="Gomez Garrido J."/>
        </authorList>
    </citation>
    <scope>NUCLEOTIDE SEQUENCE</scope>
</reference>